<evidence type="ECO:0000256" key="2">
    <source>
        <dbReference type="ARBA" id="ARBA00022840"/>
    </source>
</evidence>
<dbReference type="GO" id="GO:0005524">
    <property type="term" value="F:ATP binding"/>
    <property type="evidence" value="ECO:0007669"/>
    <property type="project" value="UniProtKB-KW"/>
</dbReference>
<accession>A0A0C9ZEL8</accession>
<dbReference type="STRING" id="765257.A0A0C9ZEL8"/>
<proteinExistence type="predicted"/>
<evidence type="ECO:0000313" key="4">
    <source>
        <dbReference type="EMBL" id="KIK20897.1"/>
    </source>
</evidence>
<reference evidence="5" key="2">
    <citation type="submission" date="2015-01" db="EMBL/GenBank/DDBJ databases">
        <title>Evolutionary Origins and Diversification of the Mycorrhizal Mutualists.</title>
        <authorList>
            <consortium name="DOE Joint Genome Institute"/>
            <consortium name="Mycorrhizal Genomics Consortium"/>
            <person name="Kohler A."/>
            <person name="Kuo A."/>
            <person name="Nagy L.G."/>
            <person name="Floudas D."/>
            <person name="Copeland A."/>
            <person name="Barry K.W."/>
            <person name="Cichocki N."/>
            <person name="Veneault-Fourrey C."/>
            <person name="LaButti K."/>
            <person name="Lindquist E.A."/>
            <person name="Lipzen A."/>
            <person name="Lundell T."/>
            <person name="Morin E."/>
            <person name="Murat C."/>
            <person name="Riley R."/>
            <person name="Ohm R."/>
            <person name="Sun H."/>
            <person name="Tunlid A."/>
            <person name="Henrissat B."/>
            <person name="Grigoriev I.V."/>
            <person name="Hibbett D.S."/>
            <person name="Martin F."/>
        </authorList>
    </citation>
    <scope>NUCLEOTIDE SEQUENCE [LARGE SCALE GENOMIC DNA]</scope>
    <source>
        <strain evidence="5">441</strain>
    </source>
</reference>
<dbReference type="Proteomes" id="UP000054018">
    <property type="component" value="Unassembled WGS sequence"/>
</dbReference>
<keyword evidence="1" id="KW-0547">Nucleotide-binding</keyword>
<sequence length="134" mass="15019">MDIKPENIVIPTEGGRLSIIDFSVAIRLRSDKEKFRGIVGTPGYTAPEVERGDAYKPIQADLWSCGRTLEVLCSDCKPSFDRNFLLRVAAELMSEDPDQRPTMSRVQEWIASKKVTLSAETRGFRYPSHLVACA</sequence>
<organism evidence="4 5">
    <name type="scientific">Pisolithus microcarpus 441</name>
    <dbReference type="NCBI Taxonomy" id="765257"/>
    <lineage>
        <taxon>Eukaryota</taxon>
        <taxon>Fungi</taxon>
        <taxon>Dikarya</taxon>
        <taxon>Basidiomycota</taxon>
        <taxon>Agaricomycotina</taxon>
        <taxon>Agaricomycetes</taxon>
        <taxon>Agaricomycetidae</taxon>
        <taxon>Boletales</taxon>
        <taxon>Sclerodermatineae</taxon>
        <taxon>Pisolithaceae</taxon>
        <taxon>Pisolithus</taxon>
    </lineage>
</organism>
<evidence type="ECO:0000313" key="5">
    <source>
        <dbReference type="Proteomes" id="UP000054018"/>
    </source>
</evidence>
<feature type="domain" description="Protein kinase" evidence="3">
    <location>
        <begin position="1"/>
        <end position="134"/>
    </location>
</feature>
<reference evidence="4 5" key="1">
    <citation type="submission" date="2014-04" db="EMBL/GenBank/DDBJ databases">
        <authorList>
            <consortium name="DOE Joint Genome Institute"/>
            <person name="Kuo A."/>
            <person name="Kohler A."/>
            <person name="Costa M.D."/>
            <person name="Nagy L.G."/>
            <person name="Floudas D."/>
            <person name="Copeland A."/>
            <person name="Barry K.W."/>
            <person name="Cichocki N."/>
            <person name="Veneault-Fourrey C."/>
            <person name="LaButti K."/>
            <person name="Lindquist E.A."/>
            <person name="Lipzen A."/>
            <person name="Lundell T."/>
            <person name="Morin E."/>
            <person name="Murat C."/>
            <person name="Sun H."/>
            <person name="Tunlid A."/>
            <person name="Henrissat B."/>
            <person name="Grigoriev I.V."/>
            <person name="Hibbett D.S."/>
            <person name="Martin F."/>
            <person name="Nordberg H.P."/>
            <person name="Cantor M.N."/>
            <person name="Hua S.X."/>
        </authorList>
    </citation>
    <scope>NUCLEOTIDE SEQUENCE [LARGE SCALE GENOMIC DNA]</scope>
    <source>
        <strain evidence="4 5">441</strain>
    </source>
</reference>
<keyword evidence="2" id="KW-0067">ATP-binding</keyword>
<dbReference type="InterPro" id="IPR000719">
    <property type="entry name" value="Prot_kinase_dom"/>
</dbReference>
<dbReference type="GO" id="GO:0004674">
    <property type="term" value="F:protein serine/threonine kinase activity"/>
    <property type="evidence" value="ECO:0007669"/>
    <property type="project" value="TreeGrafter"/>
</dbReference>
<gene>
    <name evidence="4" type="ORF">PISMIDRAFT_681875</name>
</gene>
<dbReference type="AlphaFoldDB" id="A0A0C9ZEL8"/>
<dbReference type="HOGENOM" id="CLU_138097_0_0_1"/>
<dbReference type="PANTHER" id="PTHR24346">
    <property type="entry name" value="MAP/MICROTUBULE AFFINITY-REGULATING KINASE"/>
    <property type="match status" value="1"/>
</dbReference>
<name>A0A0C9ZEL8_9AGAM</name>
<dbReference type="PANTHER" id="PTHR24346:SF30">
    <property type="entry name" value="MATERNAL EMBRYONIC LEUCINE ZIPPER KINASE"/>
    <property type="match status" value="1"/>
</dbReference>
<evidence type="ECO:0000256" key="1">
    <source>
        <dbReference type="ARBA" id="ARBA00022741"/>
    </source>
</evidence>
<dbReference type="OrthoDB" id="4062651at2759"/>
<dbReference type="PROSITE" id="PS50011">
    <property type="entry name" value="PROTEIN_KINASE_DOM"/>
    <property type="match status" value="1"/>
</dbReference>
<dbReference type="GO" id="GO:0035556">
    <property type="term" value="P:intracellular signal transduction"/>
    <property type="evidence" value="ECO:0007669"/>
    <property type="project" value="TreeGrafter"/>
</dbReference>
<evidence type="ECO:0000259" key="3">
    <source>
        <dbReference type="PROSITE" id="PS50011"/>
    </source>
</evidence>
<dbReference type="SUPFAM" id="SSF56112">
    <property type="entry name" value="Protein kinase-like (PK-like)"/>
    <property type="match status" value="1"/>
</dbReference>
<dbReference type="EMBL" id="KN833758">
    <property type="protein sequence ID" value="KIK20897.1"/>
    <property type="molecule type" value="Genomic_DNA"/>
</dbReference>
<dbReference type="Pfam" id="PF00069">
    <property type="entry name" value="Pkinase"/>
    <property type="match status" value="1"/>
</dbReference>
<dbReference type="InterPro" id="IPR011009">
    <property type="entry name" value="Kinase-like_dom_sf"/>
</dbReference>
<dbReference type="GO" id="GO:0005737">
    <property type="term" value="C:cytoplasm"/>
    <property type="evidence" value="ECO:0007669"/>
    <property type="project" value="TreeGrafter"/>
</dbReference>
<protein>
    <recommendedName>
        <fullName evidence="3">Protein kinase domain-containing protein</fullName>
    </recommendedName>
</protein>
<keyword evidence="5" id="KW-1185">Reference proteome</keyword>
<dbReference type="Gene3D" id="1.10.510.10">
    <property type="entry name" value="Transferase(Phosphotransferase) domain 1"/>
    <property type="match status" value="1"/>
</dbReference>